<feature type="domain" description="Tetrapyrrole methylase" evidence="7">
    <location>
        <begin position="13"/>
        <end position="212"/>
    </location>
</feature>
<dbReference type="Gene3D" id="3.40.1010.10">
    <property type="entry name" value="Cobalt-precorrin-4 Transmethylase, Domain 1"/>
    <property type="match status" value="1"/>
</dbReference>
<keyword evidence="2 6" id="KW-0698">rRNA processing</keyword>
<sequence>MNRQKSFENEKPTLYLVATPIGNLSEMTYRAVETLKNVNFIAAEDTRNTVKLLNHFEIDTKLISHHEHNLVTSIPKIIQLLEEGNDIALVSDAGYPAISDPGYELVKAAITKDINIVPISGANACLNALVVSGIAPQPFLFYGFLDHQDKKKKKELELLKKYQETIVFYEAPHRIKKTLKLMLDIFGNRHIALCREITKKHEEINRGTIEEILAVVDDMKGEMVIVVEGATEVEEDIVFEQSIEEHVNEYIEKGMSTKDAIKEVAKQRNVSKNVVYQEYHQK</sequence>
<dbReference type="PANTHER" id="PTHR46111:SF1">
    <property type="entry name" value="RIBOSOMAL RNA SMALL SUBUNIT METHYLTRANSFERASE I"/>
    <property type="match status" value="1"/>
</dbReference>
<dbReference type="HAMAP" id="MF_01877">
    <property type="entry name" value="16SrRNA_methyltr_I"/>
    <property type="match status" value="1"/>
</dbReference>
<dbReference type="InterPro" id="IPR014777">
    <property type="entry name" value="4pyrrole_Mease_sub1"/>
</dbReference>
<dbReference type="InterPro" id="IPR014776">
    <property type="entry name" value="4pyrrole_Mease_sub2"/>
</dbReference>
<dbReference type="InterPro" id="IPR018063">
    <property type="entry name" value="SAM_MeTrfase_RsmI_CS"/>
</dbReference>
<keyword evidence="9" id="KW-1185">Reference proteome</keyword>
<evidence type="ECO:0000256" key="5">
    <source>
        <dbReference type="ARBA" id="ARBA00022691"/>
    </source>
</evidence>
<dbReference type="InterPro" id="IPR008189">
    <property type="entry name" value="rRNA_ssu_MeTfrase_I"/>
</dbReference>
<evidence type="ECO:0000256" key="3">
    <source>
        <dbReference type="ARBA" id="ARBA00022603"/>
    </source>
</evidence>
<organism evidence="8 9">
    <name type="scientific">Longibaculum muris</name>
    <dbReference type="NCBI Taxonomy" id="1796628"/>
    <lineage>
        <taxon>Bacteria</taxon>
        <taxon>Bacillati</taxon>
        <taxon>Bacillota</taxon>
        <taxon>Erysipelotrichia</taxon>
        <taxon>Erysipelotrichales</taxon>
        <taxon>Coprobacillaceae</taxon>
        <taxon>Longibaculum</taxon>
    </lineage>
</organism>
<dbReference type="FunFam" id="3.30.950.10:FF:000002">
    <property type="entry name" value="Ribosomal RNA small subunit methyltransferase I"/>
    <property type="match status" value="1"/>
</dbReference>
<dbReference type="AlphaFoldDB" id="A0A4R3YPC9"/>
<dbReference type="EMBL" id="SMCQ01000021">
    <property type="protein sequence ID" value="TCV94211.1"/>
    <property type="molecule type" value="Genomic_DNA"/>
</dbReference>
<dbReference type="GO" id="GO:0005737">
    <property type="term" value="C:cytoplasm"/>
    <property type="evidence" value="ECO:0007669"/>
    <property type="project" value="UniProtKB-SubCell"/>
</dbReference>
<keyword evidence="1 6" id="KW-0963">Cytoplasm</keyword>
<evidence type="ECO:0000256" key="2">
    <source>
        <dbReference type="ARBA" id="ARBA00022552"/>
    </source>
</evidence>
<evidence type="ECO:0000313" key="9">
    <source>
        <dbReference type="Proteomes" id="UP000295515"/>
    </source>
</evidence>
<dbReference type="NCBIfam" id="TIGR00096">
    <property type="entry name" value="16S rRNA (cytidine(1402)-2'-O)-methyltransferase"/>
    <property type="match status" value="1"/>
</dbReference>
<dbReference type="FunFam" id="3.40.1010.10:FF:000002">
    <property type="entry name" value="Ribosomal RNA small subunit methyltransferase I"/>
    <property type="match status" value="1"/>
</dbReference>
<name>A0A4R3YPC9_9FIRM</name>
<dbReference type="GeneID" id="98916206"/>
<reference evidence="8 9" key="1">
    <citation type="submission" date="2019-03" db="EMBL/GenBank/DDBJ databases">
        <title>Genomic Encyclopedia of Type Strains, Phase IV (KMG-IV): sequencing the most valuable type-strain genomes for metagenomic binning, comparative biology and taxonomic classification.</title>
        <authorList>
            <person name="Goeker M."/>
        </authorList>
    </citation>
    <scope>NUCLEOTIDE SEQUENCE [LARGE SCALE GENOMIC DNA]</scope>
    <source>
        <strain evidence="8 9">DSM 29487</strain>
    </source>
</reference>
<comment type="catalytic activity">
    <reaction evidence="6">
        <text>cytidine(1402) in 16S rRNA + S-adenosyl-L-methionine = 2'-O-methylcytidine(1402) in 16S rRNA + S-adenosyl-L-homocysteine + H(+)</text>
        <dbReference type="Rhea" id="RHEA:42924"/>
        <dbReference type="Rhea" id="RHEA-COMP:10285"/>
        <dbReference type="Rhea" id="RHEA-COMP:10286"/>
        <dbReference type="ChEBI" id="CHEBI:15378"/>
        <dbReference type="ChEBI" id="CHEBI:57856"/>
        <dbReference type="ChEBI" id="CHEBI:59789"/>
        <dbReference type="ChEBI" id="CHEBI:74495"/>
        <dbReference type="ChEBI" id="CHEBI:82748"/>
        <dbReference type="EC" id="2.1.1.198"/>
    </reaction>
</comment>
<comment type="caution">
    <text evidence="8">The sequence shown here is derived from an EMBL/GenBank/DDBJ whole genome shotgun (WGS) entry which is preliminary data.</text>
</comment>
<dbReference type="InterPro" id="IPR035996">
    <property type="entry name" value="4pyrrol_Methylase_sf"/>
</dbReference>
<keyword evidence="4 6" id="KW-0808">Transferase</keyword>
<keyword evidence="5 6" id="KW-0949">S-adenosyl-L-methionine</keyword>
<dbReference type="GO" id="GO:0070677">
    <property type="term" value="F:rRNA (cytosine-2'-O-)-methyltransferase activity"/>
    <property type="evidence" value="ECO:0007669"/>
    <property type="project" value="UniProtKB-UniRule"/>
</dbReference>
<dbReference type="InterPro" id="IPR000878">
    <property type="entry name" value="4pyrrol_Mease"/>
</dbReference>
<keyword evidence="3 6" id="KW-0489">Methyltransferase</keyword>
<comment type="function">
    <text evidence="6">Catalyzes the 2'-O-methylation of the ribose of cytidine 1402 (C1402) in 16S rRNA.</text>
</comment>
<protein>
    <recommendedName>
        <fullName evidence="6">Ribosomal RNA small subunit methyltransferase I</fullName>
        <ecNumber evidence="6">2.1.1.198</ecNumber>
    </recommendedName>
    <alternativeName>
        <fullName evidence="6">16S rRNA 2'-O-ribose C1402 methyltransferase</fullName>
    </alternativeName>
    <alternativeName>
        <fullName evidence="6">rRNA (cytidine-2'-O-)-methyltransferase RsmI</fullName>
    </alternativeName>
</protein>
<dbReference type="PROSITE" id="PS01296">
    <property type="entry name" value="RSMI"/>
    <property type="match status" value="1"/>
</dbReference>
<evidence type="ECO:0000259" key="7">
    <source>
        <dbReference type="Pfam" id="PF00590"/>
    </source>
</evidence>
<dbReference type="Pfam" id="PF00590">
    <property type="entry name" value="TP_methylase"/>
    <property type="match status" value="1"/>
</dbReference>
<dbReference type="PIRSF" id="PIRSF005917">
    <property type="entry name" value="MTase_YraL"/>
    <property type="match status" value="1"/>
</dbReference>
<dbReference type="CDD" id="cd11648">
    <property type="entry name" value="RsmI"/>
    <property type="match status" value="1"/>
</dbReference>
<accession>A0A4R3YPC9</accession>
<evidence type="ECO:0000256" key="4">
    <source>
        <dbReference type="ARBA" id="ARBA00022679"/>
    </source>
</evidence>
<dbReference type="Gene3D" id="3.30.950.10">
    <property type="entry name" value="Methyltransferase, Cobalt-precorrin-4 Transmethylase, Domain 2"/>
    <property type="match status" value="1"/>
</dbReference>
<gene>
    <name evidence="6" type="primary">rsmI</name>
    <name evidence="8" type="ORF">EDD60_1213</name>
</gene>
<dbReference type="RefSeq" id="WP_066447084.1">
    <property type="nucleotide sequence ID" value="NZ_JANKBF010000019.1"/>
</dbReference>
<comment type="similarity">
    <text evidence="6">Belongs to the methyltransferase superfamily. RsmI family.</text>
</comment>
<dbReference type="Proteomes" id="UP000295515">
    <property type="component" value="Unassembled WGS sequence"/>
</dbReference>
<dbReference type="EC" id="2.1.1.198" evidence="6"/>
<comment type="subcellular location">
    <subcellularLocation>
        <location evidence="6">Cytoplasm</location>
    </subcellularLocation>
</comment>
<dbReference type="PANTHER" id="PTHR46111">
    <property type="entry name" value="RIBOSOMAL RNA SMALL SUBUNIT METHYLTRANSFERASE I"/>
    <property type="match status" value="1"/>
</dbReference>
<proteinExistence type="inferred from homology"/>
<evidence type="ECO:0000256" key="6">
    <source>
        <dbReference type="HAMAP-Rule" id="MF_01877"/>
    </source>
</evidence>
<evidence type="ECO:0000313" key="8">
    <source>
        <dbReference type="EMBL" id="TCV94211.1"/>
    </source>
</evidence>
<evidence type="ECO:0000256" key="1">
    <source>
        <dbReference type="ARBA" id="ARBA00022490"/>
    </source>
</evidence>
<dbReference type="SUPFAM" id="SSF53790">
    <property type="entry name" value="Tetrapyrrole methylase"/>
    <property type="match status" value="1"/>
</dbReference>